<dbReference type="Proteomes" id="UP001165960">
    <property type="component" value="Unassembled WGS sequence"/>
</dbReference>
<sequence length="468" mass="52282">MSSGKRLPTKFSAIAAKYSACPDALLLKKFKKHHLADIVPSNSSCESTSLELKEMLPSGSSESLFSVDLNTPSPPSDSPIQETKPMSTASKKAIEKINTDKQDKVLASLKELKNKVKLLKYWFFPQDYPSTLTAYERLHNEVYRYAEYLSPSDTEIAVRRSLINTIEKAVLELWPDSTVENYGSFQTNTFLPLSDLDIAVLLPRVVVNARPYLQTLLTKLTETLRVSHAENRSSARVPIITLTESTSGLSLDLCINVTSGIESSLITKSYLSQYPIMRDLVIILKHYLALKGLNKPFKGGLGSYAVTLLVVSFFQTSALALKALKDSRNCLGKLLVGFLEHYGERFCADDCIISIKDGAVYPREQSVLNSKVQNKYGHGLVLLDPQDESVNVARSCFTFRKIQSEFQSTADSLKRWLEYYDLGCENKTLSNSILNLTLGASTTLHMHRRQLAASHRFLEPGRADNFFP</sequence>
<reference evidence="1" key="1">
    <citation type="submission" date="2022-04" db="EMBL/GenBank/DDBJ databases">
        <title>Genome of the entomopathogenic fungus Entomophthora muscae.</title>
        <authorList>
            <person name="Elya C."/>
            <person name="Lovett B.R."/>
            <person name="Lee E."/>
            <person name="Macias A.M."/>
            <person name="Hajek A.E."/>
            <person name="De Bivort B.L."/>
            <person name="Kasson M.T."/>
            <person name="De Fine Licht H.H."/>
            <person name="Stajich J.E."/>
        </authorList>
    </citation>
    <scope>NUCLEOTIDE SEQUENCE</scope>
    <source>
        <strain evidence="1">Berkeley</strain>
    </source>
</reference>
<keyword evidence="1" id="KW-0548">Nucleotidyltransferase</keyword>
<name>A0ACC2RK94_9FUNG</name>
<dbReference type="EMBL" id="QTSX02007151">
    <property type="protein sequence ID" value="KAJ9050518.1"/>
    <property type="molecule type" value="Genomic_DNA"/>
</dbReference>
<evidence type="ECO:0000313" key="1">
    <source>
        <dbReference type="EMBL" id="KAJ9050518.1"/>
    </source>
</evidence>
<organism evidence="1 2">
    <name type="scientific">Entomophthora muscae</name>
    <dbReference type="NCBI Taxonomy" id="34485"/>
    <lineage>
        <taxon>Eukaryota</taxon>
        <taxon>Fungi</taxon>
        <taxon>Fungi incertae sedis</taxon>
        <taxon>Zoopagomycota</taxon>
        <taxon>Entomophthoromycotina</taxon>
        <taxon>Entomophthoromycetes</taxon>
        <taxon>Entomophthorales</taxon>
        <taxon>Entomophthoraceae</taxon>
        <taxon>Entomophthora</taxon>
    </lineage>
</organism>
<evidence type="ECO:0000313" key="2">
    <source>
        <dbReference type="Proteomes" id="UP001165960"/>
    </source>
</evidence>
<keyword evidence="2" id="KW-1185">Reference proteome</keyword>
<dbReference type="EC" id="2.7.7.19" evidence="1"/>
<gene>
    <name evidence="1" type="primary">PAPD5_1</name>
    <name evidence="1" type="ORF">DSO57_1013757</name>
</gene>
<protein>
    <submittedName>
        <fullName evidence="1">Non-canonical poly(A) RNA polymerase papd5, variant 2</fullName>
        <ecNumber evidence="1">2.7.7.19</ecNumber>
    </submittedName>
</protein>
<accession>A0ACC2RK94</accession>
<proteinExistence type="predicted"/>
<keyword evidence="1" id="KW-0808">Transferase</keyword>
<comment type="caution">
    <text evidence="1">The sequence shown here is derived from an EMBL/GenBank/DDBJ whole genome shotgun (WGS) entry which is preliminary data.</text>
</comment>